<keyword evidence="5 10" id="KW-0694">RNA-binding</keyword>
<dbReference type="HAMAP" id="MF_01331_B">
    <property type="entry name" value="Ribosomal_uL22_B"/>
    <property type="match status" value="1"/>
</dbReference>
<dbReference type="InterPro" id="IPR005727">
    <property type="entry name" value="Ribosomal_uL22_bac/chlpt-type"/>
</dbReference>
<protein>
    <recommendedName>
        <fullName evidence="9 10">Large ribosomal subunit protein uL22</fullName>
    </recommendedName>
</protein>
<comment type="subunit">
    <text evidence="3 10 12">Part of the 50S ribosomal subunit.</text>
</comment>
<reference evidence="14" key="1">
    <citation type="journal article" date="2014" name="Int. J. Syst. Evol. Microbiol.">
        <title>Complete genome sequence of Corynebacterium casei LMG S-19264T (=DSM 44701T), isolated from a smear-ripened cheese.</title>
        <authorList>
            <consortium name="US DOE Joint Genome Institute (JGI-PGF)"/>
            <person name="Walter F."/>
            <person name="Albersmeier A."/>
            <person name="Kalinowski J."/>
            <person name="Ruckert C."/>
        </authorList>
    </citation>
    <scope>NUCLEOTIDE SEQUENCE</scope>
    <source>
        <strain evidence="14">CGMCC 1.15179</strain>
    </source>
</reference>
<dbReference type="GO" id="GO:0022625">
    <property type="term" value="C:cytosolic large ribosomal subunit"/>
    <property type="evidence" value="ECO:0007669"/>
    <property type="project" value="TreeGrafter"/>
</dbReference>
<organism evidence="14 15">
    <name type="scientific">Marinithermofilum abyssi</name>
    <dbReference type="NCBI Taxonomy" id="1571185"/>
    <lineage>
        <taxon>Bacteria</taxon>
        <taxon>Bacillati</taxon>
        <taxon>Bacillota</taxon>
        <taxon>Bacilli</taxon>
        <taxon>Bacillales</taxon>
        <taxon>Thermoactinomycetaceae</taxon>
        <taxon>Marinithermofilum</taxon>
    </lineage>
</organism>
<evidence type="ECO:0000256" key="10">
    <source>
        <dbReference type="HAMAP-Rule" id="MF_01331"/>
    </source>
</evidence>
<gene>
    <name evidence="10 14" type="primary">rplV</name>
    <name evidence="14" type="ORF">GCM10011571_23690</name>
</gene>
<evidence type="ECO:0000313" key="14">
    <source>
        <dbReference type="EMBL" id="GGE20914.1"/>
    </source>
</evidence>
<evidence type="ECO:0000256" key="9">
    <source>
        <dbReference type="ARBA" id="ARBA00035207"/>
    </source>
</evidence>
<evidence type="ECO:0000256" key="3">
    <source>
        <dbReference type="ARBA" id="ARBA00011838"/>
    </source>
</evidence>
<keyword evidence="15" id="KW-1185">Reference proteome</keyword>
<evidence type="ECO:0000256" key="8">
    <source>
        <dbReference type="ARBA" id="ARBA00025084"/>
    </source>
</evidence>
<dbReference type="InterPro" id="IPR001063">
    <property type="entry name" value="Ribosomal_uL22"/>
</dbReference>
<dbReference type="EMBL" id="BMHQ01000008">
    <property type="protein sequence ID" value="GGE20914.1"/>
    <property type="molecule type" value="Genomic_DNA"/>
</dbReference>
<comment type="function">
    <text evidence="1 10">The globular domain of the protein is located near the polypeptide exit tunnel on the outside of the subunit, while an extended beta-hairpin is found that lines the wall of the exit tunnel in the center of the 70S ribosome.</text>
</comment>
<dbReference type="CDD" id="cd00336">
    <property type="entry name" value="Ribosomal_L22"/>
    <property type="match status" value="1"/>
</dbReference>
<comment type="function">
    <text evidence="8">This protein binds specifically to 23S rRNA; its binding is stimulated by other ribosomal proteins, e.g. L4, L17, and L20. It is important during the early stages of 50S assembly. It makes multiple contacts with different domains of the 23S rRNA in the assembled 50S subunit and ribosome.</text>
</comment>
<dbReference type="InterPro" id="IPR018260">
    <property type="entry name" value="Ribosomal_uL22_CS"/>
</dbReference>
<evidence type="ECO:0000256" key="6">
    <source>
        <dbReference type="ARBA" id="ARBA00022980"/>
    </source>
</evidence>
<dbReference type="SUPFAM" id="SSF54843">
    <property type="entry name" value="Ribosomal protein L22"/>
    <property type="match status" value="1"/>
</dbReference>
<proteinExistence type="inferred from homology"/>
<keyword evidence="4 10" id="KW-0699">rRNA-binding</keyword>
<evidence type="ECO:0000256" key="12">
    <source>
        <dbReference type="RuleBase" id="RU004006"/>
    </source>
</evidence>
<evidence type="ECO:0000313" key="15">
    <source>
        <dbReference type="Proteomes" id="UP000625210"/>
    </source>
</evidence>
<dbReference type="NCBIfam" id="TIGR01044">
    <property type="entry name" value="rplV_bact"/>
    <property type="match status" value="1"/>
</dbReference>
<evidence type="ECO:0000256" key="7">
    <source>
        <dbReference type="ARBA" id="ARBA00023274"/>
    </source>
</evidence>
<dbReference type="Proteomes" id="UP000625210">
    <property type="component" value="Unassembled WGS sequence"/>
</dbReference>
<evidence type="ECO:0000256" key="13">
    <source>
        <dbReference type="RuleBase" id="RU004008"/>
    </source>
</evidence>
<keyword evidence="7 10" id="KW-0687">Ribonucleoprotein</keyword>
<comment type="caution">
    <text evidence="14">The sequence shown here is derived from an EMBL/GenBank/DDBJ whole genome shotgun (WGS) entry which is preliminary data.</text>
</comment>
<evidence type="ECO:0000256" key="5">
    <source>
        <dbReference type="ARBA" id="ARBA00022884"/>
    </source>
</evidence>
<dbReference type="AlphaFoldDB" id="A0A8J2VFI7"/>
<dbReference type="FunFam" id="3.90.470.10:FF:000001">
    <property type="entry name" value="50S ribosomal protein L22"/>
    <property type="match status" value="1"/>
</dbReference>
<evidence type="ECO:0000256" key="4">
    <source>
        <dbReference type="ARBA" id="ARBA00022730"/>
    </source>
</evidence>
<dbReference type="InterPro" id="IPR036394">
    <property type="entry name" value="Ribosomal_uL22_sf"/>
</dbReference>
<dbReference type="RefSeq" id="WP_188648105.1">
    <property type="nucleotide sequence ID" value="NZ_BMHQ01000008.1"/>
</dbReference>
<dbReference type="GO" id="GO:0006412">
    <property type="term" value="P:translation"/>
    <property type="evidence" value="ECO:0007669"/>
    <property type="project" value="UniProtKB-UniRule"/>
</dbReference>
<name>A0A8J2VFI7_9BACL</name>
<evidence type="ECO:0000256" key="2">
    <source>
        <dbReference type="ARBA" id="ARBA00009451"/>
    </source>
</evidence>
<dbReference type="GO" id="GO:0003735">
    <property type="term" value="F:structural constituent of ribosome"/>
    <property type="evidence" value="ECO:0007669"/>
    <property type="project" value="InterPro"/>
</dbReference>
<dbReference type="Gene3D" id="3.90.470.10">
    <property type="entry name" value="Ribosomal protein L22/L17"/>
    <property type="match status" value="1"/>
</dbReference>
<dbReference type="PANTHER" id="PTHR13501:SF8">
    <property type="entry name" value="LARGE RIBOSOMAL SUBUNIT PROTEIN UL22M"/>
    <property type="match status" value="1"/>
</dbReference>
<dbReference type="PROSITE" id="PS00464">
    <property type="entry name" value="RIBOSOMAL_L22"/>
    <property type="match status" value="1"/>
</dbReference>
<comment type="function">
    <text evidence="10 13">This protein binds specifically to 23S rRNA; its binding is stimulated by other ribosomal proteins, e.g., L4, L17, and L20. It is important during the early stages of 50S assembly. It makes multiple contacts with different domains of the 23S rRNA in the assembled 50S subunit and ribosome.</text>
</comment>
<evidence type="ECO:0000256" key="11">
    <source>
        <dbReference type="RuleBase" id="RU004005"/>
    </source>
</evidence>
<dbReference type="PANTHER" id="PTHR13501">
    <property type="entry name" value="CHLOROPLAST 50S RIBOSOMAL PROTEIN L22-RELATED"/>
    <property type="match status" value="1"/>
</dbReference>
<comment type="similarity">
    <text evidence="2 10 11">Belongs to the universal ribosomal protein uL22 family.</text>
</comment>
<dbReference type="Pfam" id="PF00237">
    <property type="entry name" value="Ribosomal_L22"/>
    <property type="match status" value="1"/>
</dbReference>
<evidence type="ECO:0000256" key="1">
    <source>
        <dbReference type="ARBA" id="ARBA00003478"/>
    </source>
</evidence>
<dbReference type="GO" id="GO:0019843">
    <property type="term" value="F:rRNA binding"/>
    <property type="evidence" value="ECO:0007669"/>
    <property type="project" value="UniProtKB-UniRule"/>
</dbReference>
<dbReference type="InterPro" id="IPR047867">
    <property type="entry name" value="Ribosomal_uL22_bac/org-type"/>
</dbReference>
<reference evidence="14" key="2">
    <citation type="submission" date="2020-09" db="EMBL/GenBank/DDBJ databases">
        <authorList>
            <person name="Sun Q."/>
            <person name="Zhou Y."/>
        </authorList>
    </citation>
    <scope>NUCLEOTIDE SEQUENCE</scope>
    <source>
        <strain evidence="14">CGMCC 1.15179</strain>
    </source>
</reference>
<sequence>MEATRAKEAKAVARYVRIAPRKARLVIDLIRGKSVAEALAILRYTPKAASPIIEKVLRSAIANAEHNNELDPQNLVVKTAVVDEGPTMKRFRPRAMGRASRINKRTSHITVVVAEK</sequence>
<accession>A0A8J2VFI7</accession>
<keyword evidence="6 10" id="KW-0689">Ribosomal protein</keyword>